<keyword evidence="2" id="KW-0812">Transmembrane</keyword>
<feature type="domain" description="LysM" evidence="3">
    <location>
        <begin position="144"/>
        <end position="193"/>
    </location>
</feature>
<proteinExistence type="predicted"/>
<organism evidence="4 5">
    <name type="scientific">Blastococcus colisei</name>
    <dbReference type="NCBI Taxonomy" id="1564162"/>
    <lineage>
        <taxon>Bacteria</taxon>
        <taxon>Bacillati</taxon>
        <taxon>Actinomycetota</taxon>
        <taxon>Actinomycetes</taxon>
        <taxon>Geodermatophilales</taxon>
        <taxon>Geodermatophilaceae</taxon>
        <taxon>Blastococcus</taxon>
    </lineage>
</organism>
<dbReference type="Pfam" id="PF01476">
    <property type="entry name" value="LysM"/>
    <property type="match status" value="1"/>
</dbReference>
<dbReference type="CDD" id="cd00118">
    <property type="entry name" value="LysM"/>
    <property type="match status" value="1"/>
</dbReference>
<keyword evidence="5" id="KW-1185">Reference proteome</keyword>
<gene>
    <name evidence="4" type="ORF">FHU33_1342</name>
</gene>
<sequence length="194" mass="19726">MGSVAQAVLEFDEEILAPWRPRLVVAGDAGDAAATRAPLARPSRRNPSRVGVCRPPVAPGTPARRTAGPRPIGRAPAPTAGAPRRPSAGRRPAATSASAAGLRLTRRARRLAVVMALAAGVAVGSWVGPLLGGDSGGLRLAGETSVVVQPGDTLWSIASSLDGSGDVRALVDEIQTLNHLQGADLVPGQTLLLP</sequence>
<dbReference type="Proteomes" id="UP000319865">
    <property type="component" value="Unassembled WGS sequence"/>
</dbReference>
<dbReference type="Gene3D" id="3.10.350.10">
    <property type="entry name" value="LysM domain"/>
    <property type="match status" value="1"/>
</dbReference>
<evidence type="ECO:0000259" key="3">
    <source>
        <dbReference type="PROSITE" id="PS51782"/>
    </source>
</evidence>
<feature type="compositionally biased region" description="Low complexity" evidence="1">
    <location>
        <begin position="30"/>
        <end position="41"/>
    </location>
</feature>
<name>A0A543PCZ6_9ACTN</name>
<dbReference type="SMART" id="SM00257">
    <property type="entry name" value="LysM"/>
    <property type="match status" value="1"/>
</dbReference>
<dbReference type="OrthoDB" id="5084290at2"/>
<protein>
    <submittedName>
        <fullName evidence="4">LysM domain-containing protein</fullName>
    </submittedName>
</protein>
<evidence type="ECO:0000256" key="2">
    <source>
        <dbReference type="SAM" id="Phobius"/>
    </source>
</evidence>
<feature type="transmembrane region" description="Helical" evidence="2">
    <location>
        <begin position="111"/>
        <end position="131"/>
    </location>
</feature>
<dbReference type="AlphaFoldDB" id="A0A543PCZ6"/>
<feature type="region of interest" description="Disordered" evidence="1">
    <location>
        <begin position="30"/>
        <end position="100"/>
    </location>
</feature>
<dbReference type="SUPFAM" id="SSF54106">
    <property type="entry name" value="LysM domain"/>
    <property type="match status" value="1"/>
</dbReference>
<evidence type="ECO:0000313" key="4">
    <source>
        <dbReference type="EMBL" id="TQN41953.1"/>
    </source>
</evidence>
<dbReference type="PROSITE" id="PS51782">
    <property type="entry name" value="LYSM"/>
    <property type="match status" value="1"/>
</dbReference>
<reference evidence="4 5" key="1">
    <citation type="submission" date="2019-06" db="EMBL/GenBank/DDBJ databases">
        <title>Sequencing the genomes of 1000 actinobacteria strains.</title>
        <authorList>
            <person name="Klenk H.-P."/>
        </authorList>
    </citation>
    <scope>NUCLEOTIDE SEQUENCE [LARGE SCALE GENOMIC DNA]</scope>
    <source>
        <strain evidence="4 5">DSM 46837</strain>
    </source>
</reference>
<feature type="compositionally biased region" description="Low complexity" evidence="1">
    <location>
        <begin position="60"/>
        <end position="100"/>
    </location>
</feature>
<keyword evidence="2" id="KW-0472">Membrane</keyword>
<evidence type="ECO:0000256" key="1">
    <source>
        <dbReference type="SAM" id="MobiDB-lite"/>
    </source>
</evidence>
<evidence type="ECO:0000313" key="5">
    <source>
        <dbReference type="Proteomes" id="UP000319865"/>
    </source>
</evidence>
<accession>A0A543PCZ6</accession>
<dbReference type="InterPro" id="IPR036779">
    <property type="entry name" value="LysM_dom_sf"/>
</dbReference>
<dbReference type="EMBL" id="VFQE01000001">
    <property type="protein sequence ID" value="TQN41953.1"/>
    <property type="molecule type" value="Genomic_DNA"/>
</dbReference>
<dbReference type="InterPro" id="IPR018392">
    <property type="entry name" value="LysM"/>
</dbReference>
<comment type="caution">
    <text evidence="4">The sequence shown here is derived from an EMBL/GenBank/DDBJ whole genome shotgun (WGS) entry which is preliminary data.</text>
</comment>
<keyword evidence="2" id="KW-1133">Transmembrane helix</keyword>